<proteinExistence type="predicted"/>
<dbReference type="AlphaFoldDB" id="A0A060C7R2"/>
<reference evidence="1" key="1">
    <citation type="journal article" date="2013" name="Environ. Microbiol.">
        <title>Seasonally variable intestinal metagenomes of the red palm weevil (Rhynchophorus ferrugineus).</title>
        <authorList>
            <person name="Jia S."/>
            <person name="Zhang X."/>
            <person name="Zhang G."/>
            <person name="Yin A."/>
            <person name="Zhang S."/>
            <person name="Li F."/>
            <person name="Wang L."/>
            <person name="Zhao D."/>
            <person name="Yun Q."/>
            <person name="Tala"/>
            <person name="Wang J."/>
            <person name="Sun G."/>
            <person name="Baabdullah M."/>
            <person name="Yu X."/>
            <person name="Hu S."/>
            <person name="Al-Mssallem I.S."/>
            <person name="Yu J."/>
        </authorList>
    </citation>
    <scope>NUCLEOTIDE SEQUENCE</scope>
</reference>
<name>A0A060C7R2_9ENTR</name>
<evidence type="ECO:0000313" key="1">
    <source>
        <dbReference type="EMBL" id="AIA92703.1"/>
    </source>
</evidence>
<dbReference type="Gene3D" id="3.20.20.80">
    <property type="entry name" value="Glycosidases"/>
    <property type="match status" value="1"/>
</dbReference>
<dbReference type="EMBL" id="KF125376">
    <property type="protein sequence ID" value="AIA92703.1"/>
    <property type="molecule type" value="Genomic_DNA"/>
</dbReference>
<sequence length="84" mass="9673">MCRLTPCCFANWLRNHDELDLEGIGKKAMQTVLDAFAPEEEMYVYQRGIRRRLAPMLNGNQKAAGVLPRSFVFATWRTRDALRG</sequence>
<protein>
    <submittedName>
        <fullName evidence="1">CAZy families GH13 protein</fullName>
    </submittedName>
</protein>
<organism evidence="1">
    <name type="scientific">uncultured Enterobacter sp</name>
    <dbReference type="NCBI Taxonomy" id="238202"/>
    <lineage>
        <taxon>Bacteria</taxon>
        <taxon>Pseudomonadati</taxon>
        <taxon>Pseudomonadota</taxon>
        <taxon>Gammaproteobacteria</taxon>
        <taxon>Enterobacterales</taxon>
        <taxon>Enterobacteriaceae</taxon>
        <taxon>Enterobacter</taxon>
        <taxon>environmental samples</taxon>
    </lineage>
</organism>
<accession>A0A060C7R2</accession>